<dbReference type="Gene3D" id="3.30.300.90">
    <property type="entry name" value="BolA-like"/>
    <property type="match status" value="1"/>
</dbReference>
<dbReference type="PANTHER" id="PTHR46230:SF7">
    <property type="entry name" value="BOLA-LIKE PROTEIN 1"/>
    <property type="match status" value="1"/>
</dbReference>
<dbReference type="EMBL" id="CP133270">
    <property type="protein sequence ID" value="WVX67091.1"/>
    <property type="molecule type" value="Genomic_DNA"/>
</dbReference>
<dbReference type="SUPFAM" id="SSF82657">
    <property type="entry name" value="BolA-like"/>
    <property type="match status" value="1"/>
</dbReference>
<dbReference type="Pfam" id="PF01722">
    <property type="entry name" value="BolA"/>
    <property type="match status" value="1"/>
</dbReference>
<evidence type="ECO:0000256" key="1">
    <source>
        <dbReference type="RuleBase" id="RU003860"/>
    </source>
</evidence>
<keyword evidence="3" id="KW-1185">Reference proteome</keyword>
<sequence>MPMREKIEKKLKTALDPQSLEVIDESHLHQGHSGSKSSGETHYFVRIGSAVFKNMNRIQQHRKVYEVLERELQSGVHALRIEVIAEA</sequence>
<accession>A0ABZ2C4K3</accession>
<gene>
    <name evidence="2" type="ORF">Bealeia1_01288</name>
</gene>
<organism evidence="2 3">
    <name type="scientific">Candidatus Bealeia paramacronuclearis</name>
    <dbReference type="NCBI Taxonomy" id="1921001"/>
    <lineage>
        <taxon>Bacteria</taxon>
        <taxon>Pseudomonadati</taxon>
        <taxon>Pseudomonadota</taxon>
        <taxon>Alphaproteobacteria</taxon>
        <taxon>Holosporales</taxon>
        <taxon>Holosporaceae</taxon>
        <taxon>Candidatus Bealeia</taxon>
    </lineage>
</organism>
<dbReference type="PANTHER" id="PTHR46230">
    <property type="match status" value="1"/>
</dbReference>
<comment type="similarity">
    <text evidence="1">Belongs to the BolA/IbaG family.</text>
</comment>
<evidence type="ECO:0000313" key="2">
    <source>
        <dbReference type="EMBL" id="WVX67091.1"/>
    </source>
</evidence>
<protein>
    <submittedName>
        <fullName evidence="2">BolA family transcriptional regulator</fullName>
    </submittedName>
</protein>
<name>A0ABZ2C4K3_9PROT</name>
<dbReference type="PIRSF" id="PIRSF003113">
    <property type="entry name" value="BolA"/>
    <property type="match status" value="1"/>
</dbReference>
<dbReference type="RefSeq" id="WP_331255886.1">
    <property type="nucleotide sequence ID" value="NZ_JAVHWZ010000001.1"/>
</dbReference>
<dbReference type="InterPro" id="IPR002634">
    <property type="entry name" value="BolA"/>
</dbReference>
<dbReference type="InterPro" id="IPR036065">
    <property type="entry name" value="BolA-like_sf"/>
</dbReference>
<dbReference type="Proteomes" id="UP001330434">
    <property type="component" value="Chromosome"/>
</dbReference>
<reference evidence="2 3" key="1">
    <citation type="journal article" date="2024" name="Environ. Microbiol.">
        <title>Novel evolutionary insights on the interactions of the Holosporales (Alphaproteobacteria) with eukaryotic hosts from comparative genomics.</title>
        <authorList>
            <person name="Giovannini M."/>
            <person name="Petroni G."/>
            <person name="Castelli M."/>
        </authorList>
    </citation>
    <scope>NUCLEOTIDE SEQUENCE [LARGE SCALE GENOMIC DNA]</scope>
    <source>
        <strain evidence="2 3">US_Bl 15I1</strain>
    </source>
</reference>
<evidence type="ECO:0000313" key="3">
    <source>
        <dbReference type="Proteomes" id="UP001330434"/>
    </source>
</evidence>
<proteinExistence type="inferred from homology"/>